<feature type="compositionally biased region" description="Polar residues" evidence="1">
    <location>
        <begin position="1"/>
        <end position="12"/>
    </location>
</feature>
<feature type="region of interest" description="Disordered" evidence="1">
    <location>
        <begin position="1"/>
        <end position="26"/>
    </location>
</feature>
<reference evidence="3 4" key="1">
    <citation type="submission" date="2016-11" db="EMBL/GenBank/DDBJ databases">
        <authorList>
            <person name="Jaros S."/>
            <person name="Januszkiewicz K."/>
            <person name="Wedrychowicz H."/>
        </authorList>
    </citation>
    <scope>NUCLEOTIDE SEQUENCE [LARGE SCALE GENOMIC DNA]</scope>
</reference>
<feature type="region of interest" description="Disordered" evidence="1">
    <location>
        <begin position="573"/>
        <end position="624"/>
    </location>
</feature>
<accession>A0A2X0NTY6</accession>
<feature type="compositionally biased region" description="Polar residues" evidence="1">
    <location>
        <begin position="583"/>
        <end position="601"/>
    </location>
</feature>
<feature type="compositionally biased region" description="Pro residues" evidence="1">
    <location>
        <begin position="573"/>
        <end position="582"/>
    </location>
</feature>
<keyword evidence="4" id="KW-1185">Reference proteome</keyword>
<dbReference type="AlphaFoldDB" id="A0A2X0NTY6"/>
<keyword evidence="2" id="KW-1133">Transmembrane helix</keyword>
<evidence type="ECO:0000256" key="2">
    <source>
        <dbReference type="SAM" id="Phobius"/>
    </source>
</evidence>
<dbReference type="EMBL" id="FQNC01000019">
    <property type="protein sequence ID" value="SGY23345.1"/>
    <property type="molecule type" value="Genomic_DNA"/>
</dbReference>
<name>A0A2X0NTY6_9BASI</name>
<feature type="transmembrane region" description="Helical" evidence="2">
    <location>
        <begin position="321"/>
        <end position="340"/>
    </location>
</feature>
<organism evidence="3 4">
    <name type="scientific">Microbotryum silenes-dioicae</name>
    <dbReference type="NCBI Taxonomy" id="796604"/>
    <lineage>
        <taxon>Eukaryota</taxon>
        <taxon>Fungi</taxon>
        <taxon>Dikarya</taxon>
        <taxon>Basidiomycota</taxon>
        <taxon>Pucciniomycotina</taxon>
        <taxon>Microbotryomycetes</taxon>
        <taxon>Microbotryales</taxon>
        <taxon>Microbotryaceae</taxon>
        <taxon>Microbotryum</taxon>
    </lineage>
</organism>
<proteinExistence type="predicted"/>
<feature type="region of interest" description="Disordered" evidence="1">
    <location>
        <begin position="435"/>
        <end position="459"/>
    </location>
</feature>
<keyword evidence="2" id="KW-0812">Transmembrane</keyword>
<evidence type="ECO:0000256" key="1">
    <source>
        <dbReference type="SAM" id="MobiDB-lite"/>
    </source>
</evidence>
<gene>
    <name evidence="3" type="primary">BQ5605_C019g08928</name>
    <name evidence="3" type="ORF">BQ5605_C019G08928</name>
</gene>
<evidence type="ECO:0000313" key="3">
    <source>
        <dbReference type="EMBL" id="SGY23345.1"/>
    </source>
</evidence>
<dbReference type="Proteomes" id="UP000249464">
    <property type="component" value="Unassembled WGS sequence"/>
</dbReference>
<protein>
    <submittedName>
        <fullName evidence="3">BQ5605_C019g08928 protein</fullName>
    </submittedName>
</protein>
<evidence type="ECO:0000313" key="4">
    <source>
        <dbReference type="Proteomes" id="UP000249464"/>
    </source>
</evidence>
<keyword evidence="2" id="KW-0472">Membrane</keyword>
<feature type="region of interest" description="Disordered" evidence="1">
    <location>
        <begin position="476"/>
        <end position="497"/>
    </location>
</feature>
<sequence>MNDSDQTNSTQGPCDDADDVNPVGSLGSDVANERLVPRVPIYYDRQFWFTFTNASLFSSTPPTSPALSLPIAFSIPQCSLIAWQNNCVSGENTVPMILMVVPINSKTYASALFSQPIEPTRYISDSQCGDGTHWDADLPVGQRVLFGFFDANGHYGGLTRNPYIITGPTLALTSTNNPKNKTGPPCKMAAELSTPIELVLYPPSNPCNYLLLQIKGGHGPYTLTILNPDKGTWADVSVDTTSTVLLTNISDPGSTITNVPYEPISPSIVFAVDKNLVRSQVTGEYKLGFPGTCNNTMDNSIEHSFSDSDLVATRRNFHLELIIPTAVIGFICLILCVLAIRKRDLLAQKMRRWRGVVLRGSSMMDERVQTGSKTIIKPDGPSSCSLPSNCTPVHSQSKIQLSKAEMSIHHGNGYMNEHGALSTVVALSGTVDPRTTMPDKLRKPPHVVSKPRHSDTLTRNYNAGDSSVELMQLAIPGSGSEGGGPDSPDMGTSLGHAHRSSVPKLLIPADSALMLESGSDTEQAPTTIGLADPNEFVYRNAGWNLSTNRNTSTSQAAAAPGLAASAPVPPLPVLPAIPPTRSPQPAVQSPPSLKRNSTTPPAMQCPRFDRGSGTNHVSIASIRK</sequence>